<organism evidence="1 2">
    <name type="scientific">Gordonia rubripertincta</name>
    <name type="common">Rhodococcus corallinus</name>
    <dbReference type="NCBI Taxonomy" id="36822"/>
    <lineage>
        <taxon>Bacteria</taxon>
        <taxon>Bacillati</taxon>
        <taxon>Actinomycetota</taxon>
        <taxon>Actinomycetes</taxon>
        <taxon>Mycobacteriales</taxon>
        <taxon>Gordoniaceae</taxon>
        <taxon>Gordonia</taxon>
    </lineage>
</organism>
<proteinExistence type="predicted"/>
<name>A0ABT4N0U0_GORRU</name>
<dbReference type="Proteomes" id="UP001067235">
    <property type="component" value="Unassembled WGS sequence"/>
</dbReference>
<comment type="caution">
    <text evidence="1">The sequence shown here is derived from an EMBL/GenBank/DDBJ whole genome shotgun (WGS) entry which is preliminary data.</text>
</comment>
<dbReference type="Pfam" id="PF13822">
    <property type="entry name" value="ACC_epsilon"/>
    <property type="match status" value="1"/>
</dbReference>
<dbReference type="EMBL" id="JAPWIE010000007">
    <property type="protein sequence ID" value="MCZ4552882.1"/>
    <property type="molecule type" value="Genomic_DNA"/>
</dbReference>
<dbReference type="RefSeq" id="WP_084838238.1">
    <property type="nucleotide sequence ID" value="NZ_JAPWIE010000007.1"/>
</dbReference>
<reference evidence="1" key="1">
    <citation type="submission" date="2022-12" db="EMBL/GenBank/DDBJ databases">
        <authorList>
            <person name="Krivoruchko A.V."/>
            <person name="Elkin A."/>
        </authorList>
    </citation>
    <scope>NUCLEOTIDE SEQUENCE</scope>
    <source>
        <strain evidence="1">IEGM 1388</strain>
    </source>
</reference>
<dbReference type="InterPro" id="IPR032716">
    <property type="entry name" value="ACC_epsilon"/>
</dbReference>
<protein>
    <submittedName>
        <fullName evidence="1">Acyl-CoA carboxylase subunit epsilon</fullName>
    </submittedName>
</protein>
<evidence type="ECO:0000313" key="1">
    <source>
        <dbReference type="EMBL" id="MCZ4552882.1"/>
    </source>
</evidence>
<accession>A0ABT4N0U0</accession>
<evidence type="ECO:0000313" key="2">
    <source>
        <dbReference type="Proteomes" id="UP001067235"/>
    </source>
</evidence>
<keyword evidence="2" id="KW-1185">Reference proteome</keyword>
<sequence length="81" mass="8135">MSDDTVAEATDTAPAKPFLTVVKGNPSDAEVAALVGVFASAGGSDGPVDTGPRNLWGTPSDRLRAATGLAPSVFPNLAFGY</sequence>
<gene>
    <name evidence="1" type="ORF">O4213_23030</name>
</gene>